<gene>
    <name evidence="2" type="ORF">Sfulv_04790</name>
</gene>
<evidence type="ECO:0000313" key="2">
    <source>
        <dbReference type="EMBL" id="GFM95668.1"/>
    </source>
</evidence>
<accession>A0A7J0BZR8</accession>
<feature type="compositionally biased region" description="Basic and acidic residues" evidence="1">
    <location>
        <begin position="10"/>
        <end position="23"/>
    </location>
</feature>
<dbReference type="EMBL" id="BLWC01000001">
    <property type="protein sequence ID" value="GFM95668.1"/>
    <property type="molecule type" value="Genomic_DNA"/>
</dbReference>
<protein>
    <submittedName>
        <fullName evidence="2">Uncharacterized protein</fullName>
    </submittedName>
</protein>
<proteinExistence type="predicted"/>
<evidence type="ECO:0000313" key="3">
    <source>
        <dbReference type="Proteomes" id="UP000498980"/>
    </source>
</evidence>
<name>A0A7J0BZR8_9ACTN</name>
<dbReference type="AlphaFoldDB" id="A0A7J0BZR8"/>
<comment type="caution">
    <text evidence="2">The sequence shown here is derived from an EMBL/GenBank/DDBJ whole genome shotgun (WGS) entry which is preliminary data.</text>
</comment>
<dbReference type="Proteomes" id="UP000498980">
    <property type="component" value="Unassembled WGS sequence"/>
</dbReference>
<evidence type="ECO:0000256" key="1">
    <source>
        <dbReference type="SAM" id="MobiDB-lite"/>
    </source>
</evidence>
<organism evidence="2 3">
    <name type="scientific">Streptomyces fulvorobeus</name>
    <dbReference type="NCBI Taxonomy" id="284028"/>
    <lineage>
        <taxon>Bacteria</taxon>
        <taxon>Bacillati</taxon>
        <taxon>Actinomycetota</taxon>
        <taxon>Actinomycetes</taxon>
        <taxon>Kitasatosporales</taxon>
        <taxon>Streptomycetaceae</taxon>
        <taxon>Streptomyces</taxon>
    </lineage>
</organism>
<reference evidence="2 3" key="1">
    <citation type="submission" date="2020-05" db="EMBL/GenBank/DDBJ databases">
        <title>Whole genome shotgun sequence of Streptomyces fulvorobeus NBRC 15897.</title>
        <authorList>
            <person name="Komaki H."/>
            <person name="Tamura T."/>
        </authorList>
    </citation>
    <scope>NUCLEOTIDE SEQUENCE [LARGE SCALE GENOMIC DNA]</scope>
    <source>
        <strain evidence="2 3">NBRC 15897</strain>
    </source>
</reference>
<keyword evidence="3" id="KW-1185">Reference proteome</keyword>
<feature type="region of interest" description="Disordered" evidence="1">
    <location>
        <begin position="1"/>
        <end position="23"/>
    </location>
</feature>
<sequence>MRGQDAPVAAERRREDEVGEPDETRIVLDERGLGLLHPGSRAVAAGELPRSLRVVDRHVIGAF</sequence>